<evidence type="ECO:0000256" key="1">
    <source>
        <dbReference type="SAM" id="Phobius"/>
    </source>
</evidence>
<organism evidence="2 3">
    <name type="scientific">Parabacteroides johnsonii DSM 18315</name>
    <dbReference type="NCBI Taxonomy" id="537006"/>
    <lineage>
        <taxon>Bacteria</taxon>
        <taxon>Pseudomonadati</taxon>
        <taxon>Bacteroidota</taxon>
        <taxon>Bacteroidia</taxon>
        <taxon>Bacteroidales</taxon>
        <taxon>Tannerellaceae</taxon>
        <taxon>Parabacteroides</taxon>
    </lineage>
</organism>
<name>B7B7C1_9BACT</name>
<dbReference type="HOGENOM" id="CLU_3281510_0_0_10"/>
<feature type="transmembrane region" description="Helical" evidence="1">
    <location>
        <begin position="12"/>
        <end position="32"/>
    </location>
</feature>
<proteinExistence type="predicted"/>
<keyword evidence="1" id="KW-0812">Transmembrane</keyword>
<feature type="non-terminal residue" evidence="2">
    <location>
        <position position="41"/>
    </location>
</feature>
<keyword evidence="1" id="KW-0472">Membrane</keyword>
<dbReference type="Proteomes" id="UP000005510">
    <property type="component" value="Unassembled WGS sequence"/>
</dbReference>
<comment type="caution">
    <text evidence="2">The sequence shown here is derived from an EMBL/GenBank/DDBJ whole genome shotgun (WGS) entry which is preliminary data.</text>
</comment>
<dbReference type="AlphaFoldDB" id="B7B7C1"/>
<accession>B7B7C1</accession>
<keyword evidence="1" id="KW-1133">Transmembrane helix</keyword>
<dbReference type="EMBL" id="ABYH01000060">
    <property type="protein sequence ID" value="EEC97686.1"/>
    <property type="molecule type" value="Genomic_DNA"/>
</dbReference>
<reference evidence="2 3" key="1">
    <citation type="submission" date="2008-10" db="EMBL/GenBank/DDBJ databases">
        <title>Draft genome sequence of Parabacteroides johnsonii (DSM 18315).</title>
        <authorList>
            <person name="Sudarsanam P."/>
            <person name="Ley R."/>
            <person name="Guruge J."/>
            <person name="Turnbaugh P.J."/>
            <person name="Mahowald M."/>
            <person name="Liep D."/>
            <person name="Gordon J."/>
        </authorList>
    </citation>
    <scope>NUCLEOTIDE SEQUENCE [LARGE SCALE GENOMIC DNA]</scope>
    <source>
        <strain evidence="2 3">DSM 18315</strain>
    </source>
</reference>
<reference evidence="2 3" key="2">
    <citation type="submission" date="2008-10" db="EMBL/GenBank/DDBJ databases">
        <authorList>
            <person name="Fulton L."/>
            <person name="Clifton S."/>
            <person name="Fulton B."/>
            <person name="Xu J."/>
            <person name="Minx P."/>
            <person name="Pepin K.H."/>
            <person name="Johnson M."/>
            <person name="Bhonagiri V."/>
            <person name="Nash W.E."/>
            <person name="Mardis E.R."/>
            <person name="Wilson R.K."/>
        </authorList>
    </citation>
    <scope>NUCLEOTIDE SEQUENCE [LARGE SCALE GENOMIC DNA]</scope>
    <source>
        <strain evidence="2 3">DSM 18315</strain>
    </source>
</reference>
<sequence>MADSSKIRISSFLIVYLSIGLFYLCPAIFISLCPKKGGKDL</sequence>
<dbReference type="STRING" id="537006.PRABACTJOHN_00919"/>
<evidence type="ECO:0000313" key="2">
    <source>
        <dbReference type="EMBL" id="EEC97686.1"/>
    </source>
</evidence>
<evidence type="ECO:0000313" key="3">
    <source>
        <dbReference type="Proteomes" id="UP000005510"/>
    </source>
</evidence>
<gene>
    <name evidence="2" type="ORF">PRABACTJOHN_00919</name>
</gene>
<protein>
    <submittedName>
        <fullName evidence="2">Uncharacterized protein</fullName>
    </submittedName>
</protein>